<dbReference type="STRING" id="717772.THIAE_02270"/>
<dbReference type="EMBL" id="CP007030">
    <property type="protein sequence ID" value="AHF02189.1"/>
    <property type="molecule type" value="Genomic_DNA"/>
</dbReference>
<organism evidence="8 9">
    <name type="scientific">Thiomicrospira aerophila AL3</name>
    <dbReference type="NCBI Taxonomy" id="717772"/>
    <lineage>
        <taxon>Bacteria</taxon>
        <taxon>Pseudomonadati</taxon>
        <taxon>Pseudomonadota</taxon>
        <taxon>Gammaproteobacteria</taxon>
        <taxon>Thiotrichales</taxon>
        <taxon>Piscirickettsiaceae</taxon>
        <taxon>Thiomicrospira</taxon>
    </lineage>
</organism>
<dbReference type="PRINTS" id="PR00260">
    <property type="entry name" value="CHEMTRNSDUCR"/>
</dbReference>
<keyword evidence="1" id="KW-0145">Chemotaxis</keyword>
<keyword evidence="2 4" id="KW-0807">Transducer</keyword>
<protein>
    <recommendedName>
        <fullName evidence="10">Methyl-accepting chemotaxis protein</fullName>
    </recommendedName>
</protein>
<evidence type="ECO:0000256" key="4">
    <source>
        <dbReference type="PROSITE-ProRule" id="PRU00284"/>
    </source>
</evidence>
<gene>
    <name evidence="8" type="ORF">THIAE_02270</name>
</gene>
<evidence type="ECO:0000256" key="2">
    <source>
        <dbReference type="ARBA" id="ARBA00023224"/>
    </source>
</evidence>
<reference evidence="8 9" key="1">
    <citation type="submission" date="2013-12" db="EMBL/GenBank/DDBJ databases">
        <authorList>
            <consortium name="DOE Joint Genome Institute"/>
            <person name="Kappler U."/>
            <person name="Huntemann M."/>
            <person name="Han J."/>
            <person name="Chen A."/>
            <person name="Kyrpides N."/>
            <person name="Mavromatis K."/>
            <person name="Markowitz V."/>
            <person name="Palaniappan K."/>
            <person name="Ivanova N."/>
            <person name="Schaumberg A."/>
            <person name="Pati A."/>
            <person name="Liolios K."/>
            <person name="Nordberg H.P."/>
            <person name="Cantor M.N."/>
            <person name="Hua S.X."/>
            <person name="Woyke T."/>
        </authorList>
    </citation>
    <scope>NUCLEOTIDE SEQUENCE [LARGE SCALE GENOMIC DNA]</scope>
    <source>
        <strain evidence="9">AL2</strain>
    </source>
</reference>
<dbReference type="InterPro" id="IPR051310">
    <property type="entry name" value="MCP_chemotaxis"/>
</dbReference>
<evidence type="ECO:0000313" key="8">
    <source>
        <dbReference type="EMBL" id="AHF02189.1"/>
    </source>
</evidence>
<evidence type="ECO:0000256" key="5">
    <source>
        <dbReference type="SAM" id="Phobius"/>
    </source>
</evidence>
<keyword evidence="5" id="KW-0812">Transmembrane</keyword>
<dbReference type="SMART" id="SM00304">
    <property type="entry name" value="HAMP"/>
    <property type="match status" value="3"/>
</dbReference>
<dbReference type="Pfam" id="PF00015">
    <property type="entry name" value="MCPsignal"/>
    <property type="match status" value="1"/>
</dbReference>
<evidence type="ECO:0000256" key="1">
    <source>
        <dbReference type="ARBA" id="ARBA00022500"/>
    </source>
</evidence>
<dbReference type="CDD" id="cd06225">
    <property type="entry name" value="HAMP"/>
    <property type="match status" value="1"/>
</dbReference>
<dbReference type="PANTHER" id="PTHR43531:SF11">
    <property type="entry name" value="METHYL-ACCEPTING CHEMOTAXIS PROTEIN 3"/>
    <property type="match status" value="1"/>
</dbReference>
<dbReference type="Pfam" id="PF00672">
    <property type="entry name" value="HAMP"/>
    <property type="match status" value="1"/>
</dbReference>
<evidence type="ECO:0000313" key="9">
    <source>
        <dbReference type="Proteomes" id="UP000005380"/>
    </source>
</evidence>
<feature type="domain" description="Methyl-accepting transducer" evidence="6">
    <location>
        <begin position="583"/>
        <end position="812"/>
    </location>
</feature>
<dbReference type="Gene3D" id="1.10.287.950">
    <property type="entry name" value="Methyl-accepting chemotaxis protein"/>
    <property type="match status" value="1"/>
</dbReference>
<dbReference type="SUPFAM" id="SSF58104">
    <property type="entry name" value="Methyl-accepting chemotaxis protein (MCP) signaling domain"/>
    <property type="match status" value="1"/>
</dbReference>
<dbReference type="eggNOG" id="COG0840">
    <property type="taxonomic scope" value="Bacteria"/>
</dbReference>
<dbReference type="Gene3D" id="1.20.120.1530">
    <property type="match status" value="1"/>
</dbReference>
<evidence type="ECO:0000256" key="3">
    <source>
        <dbReference type="ARBA" id="ARBA00029447"/>
    </source>
</evidence>
<comment type="similarity">
    <text evidence="3">Belongs to the methyl-accepting chemotaxis (MCP) protein family.</text>
</comment>
<evidence type="ECO:0000259" key="7">
    <source>
        <dbReference type="PROSITE" id="PS50885"/>
    </source>
</evidence>
<dbReference type="InterPro" id="IPR004089">
    <property type="entry name" value="MCPsignal_dom"/>
</dbReference>
<keyword evidence="5" id="KW-0472">Membrane</keyword>
<dbReference type="PANTHER" id="PTHR43531">
    <property type="entry name" value="PROTEIN ICFG"/>
    <property type="match status" value="1"/>
</dbReference>
<dbReference type="InParanoid" id="W0DYZ6"/>
<evidence type="ECO:0000259" key="6">
    <source>
        <dbReference type="PROSITE" id="PS50111"/>
    </source>
</evidence>
<accession>W0DYZ6</accession>
<feature type="transmembrane region" description="Helical" evidence="5">
    <location>
        <begin position="12"/>
        <end position="32"/>
    </location>
</feature>
<dbReference type="GO" id="GO:0005886">
    <property type="term" value="C:plasma membrane"/>
    <property type="evidence" value="ECO:0007669"/>
    <property type="project" value="TreeGrafter"/>
</dbReference>
<feature type="domain" description="HAMP" evidence="7">
    <location>
        <begin position="390"/>
        <end position="442"/>
    </location>
</feature>
<dbReference type="GO" id="GO:0006935">
    <property type="term" value="P:chemotaxis"/>
    <property type="evidence" value="ECO:0007669"/>
    <property type="project" value="UniProtKB-KW"/>
</dbReference>
<sequence length="850" mass="93190">MAFLNNLTIKTRLFLNLAMIFLALATLVLLGWQTANTSAREAERLIQTDLQLGEPLRFFNQNFIETLQLSNAYTLTGDANTGQNFNLKVDEQIAALAGLLNELGAELDYDEGGSLLILDIHNEENLDFINTLYGLDRILRNLKNATNSSVFMEQRILQTLDFGIQASSLSLRNALDELNRYNQTAANAELASILASLRERLVLSQRLTAEMIAAKNPEIKSQFDEIGLGFAARPLVQSVQDALRGDFFNRQLASQLDEAWGNYFDAFGDIRDTLITQVQNNHSLAELSGQGNDILVTTSALLQAANTTSLQQQAQEADTMANQLVIISSLAALVLLLVNLLISRSIVSPIDQLKKQLLNLNETSNFSTMSSLTGRNELVEMQQAMMTLLTQVTDAFNQITQVSQNLAQGQTSQRMSGDYRGDLAKLATEMNASLANIEQTLNQVETAAQALAGGDYKLSIDSQNQQGRFLIVTQAIKDAMNIQNQAIEDIRHVTHAMREGDFSQRVTLKMPGDLANLKRYLNESLDRLAEALDAKSAALEAFSQGDFSHQSEAVFNGKLHELNQHMMRMAQSISQMLTEVRDASDHAAHGIHEISSGNQDLNDRVQKQAAALQQTTQSMLDMVVDVNQTMADAQDVSQSTEQMFQASTTGSATVSEMVNAMTAIQEASHDISALTDAIDSVAFQTNLLALNASVEAARAGEAGRGFAVVASEVRNLAQRTAEVSKQIRQASNMNIERIGKGMTLSHQTQQIFADTLARVQKINTKIGKMNTALNRQNEGIQEVNDALSAIDHTTQQNAALVEQIASTSANIIHEVTRLEQKVSQFRLIEPSKRHALPASNKANLVQLPAA</sequence>
<dbReference type="AlphaFoldDB" id="W0DYZ6"/>
<dbReference type="KEGG" id="tao:THIAE_02270"/>
<dbReference type="PROSITE" id="PS50111">
    <property type="entry name" value="CHEMOTAXIS_TRANSDUC_2"/>
    <property type="match status" value="1"/>
</dbReference>
<evidence type="ECO:0008006" key="10">
    <source>
        <dbReference type="Google" id="ProtNLM"/>
    </source>
</evidence>
<dbReference type="GO" id="GO:0007165">
    <property type="term" value="P:signal transduction"/>
    <property type="evidence" value="ECO:0007669"/>
    <property type="project" value="UniProtKB-KW"/>
</dbReference>
<dbReference type="InterPro" id="IPR003660">
    <property type="entry name" value="HAMP_dom"/>
</dbReference>
<keyword evidence="9" id="KW-1185">Reference proteome</keyword>
<dbReference type="FunCoup" id="W0DYZ6">
    <property type="interactions" value="195"/>
</dbReference>
<feature type="domain" description="HAMP" evidence="7">
    <location>
        <begin position="481"/>
        <end position="533"/>
    </location>
</feature>
<keyword evidence="5" id="KW-1133">Transmembrane helix</keyword>
<dbReference type="HOGENOM" id="CLU_000445_107_20_6"/>
<dbReference type="InterPro" id="IPR004090">
    <property type="entry name" value="Chemotax_Me-accpt_rcpt"/>
</dbReference>
<dbReference type="SMART" id="SM00283">
    <property type="entry name" value="MA"/>
    <property type="match status" value="1"/>
</dbReference>
<dbReference type="OrthoDB" id="6433966at2"/>
<dbReference type="Proteomes" id="UP000005380">
    <property type="component" value="Chromosome"/>
</dbReference>
<proteinExistence type="inferred from homology"/>
<name>W0DYZ6_9GAMM</name>
<dbReference type="GO" id="GO:0004888">
    <property type="term" value="F:transmembrane signaling receptor activity"/>
    <property type="evidence" value="ECO:0007669"/>
    <property type="project" value="InterPro"/>
</dbReference>
<dbReference type="PROSITE" id="PS50885">
    <property type="entry name" value="HAMP"/>
    <property type="match status" value="2"/>
</dbReference>
<dbReference type="RefSeq" id="WP_006459875.1">
    <property type="nucleotide sequence ID" value="NZ_CP007030.1"/>
</dbReference>